<proteinExistence type="predicted"/>
<dbReference type="Proteomes" id="UP001446871">
    <property type="component" value="Unassembled WGS sequence"/>
</dbReference>
<evidence type="ECO:0000313" key="5">
    <source>
        <dbReference type="Proteomes" id="UP001446871"/>
    </source>
</evidence>
<dbReference type="Pfam" id="PF24808">
    <property type="entry name" value="DUF7707"/>
    <property type="match status" value="1"/>
</dbReference>
<organism evidence="4 5">
    <name type="scientific">Apiospora saccharicola</name>
    <dbReference type="NCBI Taxonomy" id="335842"/>
    <lineage>
        <taxon>Eukaryota</taxon>
        <taxon>Fungi</taxon>
        <taxon>Dikarya</taxon>
        <taxon>Ascomycota</taxon>
        <taxon>Pezizomycotina</taxon>
        <taxon>Sordariomycetes</taxon>
        <taxon>Xylariomycetidae</taxon>
        <taxon>Amphisphaeriales</taxon>
        <taxon>Apiosporaceae</taxon>
        <taxon>Apiospora</taxon>
    </lineage>
</organism>
<feature type="compositionally biased region" description="Low complexity" evidence="1">
    <location>
        <begin position="115"/>
        <end position="132"/>
    </location>
</feature>
<sequence>MVYRPDEQLRRAVHRPGLGRKLLRPLSHCWLNSGADTQATMTLNYACTCANGTAPGLTYYARTMPTFICEDMKKHCIDDANGDAAAEKRCGDANKSTCGTLDPIMASKETDDKPTTTAATTGADKTIAATATSKPDATDSSNSSSGEGGGGGKPSLGWMAAVVAGIVVFMGALAGGFYWLVVCLRAAHEQGDPRRNGLVTAVSCGLGDSQSQREPLRRGARRAHLTDGGEASDDLQHDDGRKYRMPDGEI</sequence>
<feature type="compositionally biased region" description="Basic and acidic residues" evidence="1">
    <location>
        <begin position="234"/>
        <end position="250"/>
    </location>
</feature>
<evidence type="ECO:0000259" key="3">
    <source>
        <dbReference type="Pfam" id="PF24808"/>
    </source>
</evidence>
<accession>A0ABR1VLH2</accession>
<feature type="transmembrane region" description="Helical" evidence="2">
    <location>
        <begin position="156"/>
        <end position="180"/>
    </location>
</feature>
<evidence type="ECO:0000256" key="2">
    <source>
        <dbReference type="SAM" id="Phobius"/>
    </source>
</evidence>
<feature type="region of interest" description="Disordered" evidence="1">
    <location>
        <begin position="207"/>
        <end position="250"/>
    </location>
</feature>
<feature type="domain" description="DUF7707" evidence="3">
    <location>
        <begin position="36"/>
        <end position="103"/>
    </location>
</feature>
<gene>
    <name evidence="4" type="ORF">PG996_005055</name>
</gene>
<keyword evidence="5" id="KW-1185">Reference proteome</keyword>
<keyword evidence="2" id="KW-0472">Membrane</keyword>
<evidence type="ECO:0000313" key="4">
    <source>
        <dbReference type="EMBL" id="KAK8071707.1"/>
    </source>
</evidence>
<feature type="region of interest" description="Disordered" evidence="1">
    <location>
        <begin position="104"/>
        <end position="152"/>
    </location>
</feature>
<dbReference type="InterPro" id="IPR056124">
    <property type="entry name" value="DUF7707"/>
</dbReference>
<dbReference type="EMBL" id="JAQQWM010000003">
    <property type="protein sequence ID" value="KAK8071707.1"/>
    <property type="molecule type" value="Genomic_DNA"/>
</dbReference>
<reference evidence="4 5" key="1">
    <citation type="submission" date="2023-01" db="EMBL/GenBank/DDBJ databases">
        <title>Analysis of 21 Apiospora genomes using comparative genomics revels a genus with tremendous synthesis potential of carbohydrate active enzymes and secondary metabolites.</title>
        <authorList>
            <person name="Sorensen T."/>
        </authorList>
    </citation>
    <scope>NUCLEOTIDE SEQUENCE [LARGE SCALE GENOMIC DNA]</scope>
    <source>
        <strain evidence="4 5">CBS 83171</strain>
    </source>
</reference>
<keyword evidence="2" id="KW-0812">Transmembrane</keyword>
<name>A0ABR1VLH2_9PEZI</name>
<comment type="caution">
    <text evidence="4">The sequence shown here is derived from an EMBL/GenBank/DDBJ whole genome shotgun (WGS) entry which is preliminary data.</text>
</comment>
<dbReference type="PANTHER" id="PTHR38118">
    <property type="entry name" value="ANCHORED CELL WALL PROTEIN 11-RELATED"/>
    <property type="match status" value="1"/>
</dbReference>
<keyword evidence="2" id="KW-1133">Transmembrane helix</keyword>
<protein>
    <recommendedName>
        <fullName evidence="3">DUF7707 domain-containing protein</fullName>
    </recommendedName>
</protein>
<dbReference type="PANTHER" id="PTHR38118:SF3">
    <property type="entry name" value="ANCHORED CELL WALL PROTEIN 11"/>
    <property type="match status" value="1"/>
</dbReference>
<evidence type="ECO:0000256" key="1">
    <source>
        <dbReference type="SAM" id="MobiDB-lite"/>
    </source>
</evidence>